<dbReference type="InterPro" id="IPR012373">
    <property type="entry name" value="Ferrdict_sens_TM"/>
</dbReference>
<dbReference type="Gene3D" id="2.60.120.1440">
    <property type="match status" value="1"/>
</dbReference>
<reference evidence="3 4" key="1">
    <citation type="submission" date="2018-02" db="EMBL/GenBank/DDBJ databases">
        <title>Sphingobacterium KA21.</title>
        <authorList>
            <person name="Vasarhelyi B.M."/>
            <person name="Deshmukh S."/>
            <person name="Balint B."/>
            <person name="Kukolya J."/>
        </authorList>
    </citation>
    <scope>NUCLEOTIDE SEQUENCE [LARGE SCALE GENOMIC DNA]</scope>
    <source>
        <strain evidence="3 4">Ka21</strain>
    </source>
</reference>
<dbReference type="RefSeq" id="WP_196939032.1">
    <property type="nucleotide sequence ID" value="NZ_MU158689.1"/>
</dbReference>
<evidence type="ECO:0000259" key="2">
    <source>
        <dbReference type="Pfam" id="PF16344"/>
    </source>
</evidence>
<dbReference type="Pfam" id="PF16344">
    <property type="entry name" value="FecR_C"/>
    <property type="match status" value="1"/>
</dbReference>
<evidence type="ECO:0000259" key="1">
    <source>
        <dbReference type="Pfam" id="PF04773"/>
    </source>
</evidence>
<dbReference type="InterPro" id="IPR006860">
    <property type="entry name" value="FecR"/>
</dbReference>
<proteinExistence type="predicted"/>
<gene>
    <name evidence="3" type="ORF">C4F40_18125</name>
</gene>
<evidence type="ECO:0000313" key="4">
    <source>
        <dbReference type="Proteomes" id="UP000618319"/>
    </source>
</evidence>
<protein>
    <recommendedName>
        <fullName evidence="5">FecR family protein</fullName>
    </recommendedName>
</protein>
<keyword evidence="4" id="KW-1185">Reference proteome</keyword>
<dbReference type="PANTHER" id="PTHR30273:SF2">
    <property type="entry name" value="PROTEIN FECR"/>
    <property type="match status" value="1"/>
</dbReference>
<sequence length="409" mass="46295">MEEPNHRIDSYLLKRYATGQCTEEEEAFIDSWYVAHKRSSSIGDIPQQQLEKDLANVWNHLEAHIQEDRPITNWKKWLSAAAAVLIIGASTYLYWPSPDRSISVEHSETVYEPVDIGEVHSVRYAKVDVEPAQSQAILILSNGERVHINKNMPRISRTDHTVGIDLSHSDHIVYQSEADETSSTQALTNTLVVPKGSVYTLVLADGTKVSLNADSKLVFPIQFNRKKREVYLEGEAYFEVSKKSITDGDTALRQEFIVHAGPSSVHVLGTKFNVKAYKGDNTSSITLEEGAIALTTPRTASPLRLKPGQRATNHPNELVVEEIALHKELSWKNGDFYFEAATIQDIMRQISRWYNVEIQYLSEPDQQQYISTISRTKTLKEVLEILETTTGSRFDIQQKGNERRVMVIP</sequence>
<dbReference type="PANTHER" id="PTHR30273">
    <property type="entry name" value="PERIPLASMIC SIGNAL SENSOR AND SIGMA FACTOR ACTIVATOR FECR-RELATED"/>
    <property type="match status" value="1"/>
</dbReference>
<accession>A0ABR9TBB9</accession>
<feature type="domain" description="FecR protein" evidence="1">
    <location>
        <begin position="190"/>
        <end position="292"/>
    </location>
</feature>
<dbReference type="InterPro" id="IPR032508">
    <property type="entry name" value="FecR_C"/>
</dbReference>
<dbReference type="Gene3D" id="3.55.50.30">
    <property type="match status" value="1"/>
</dbReference>
<dbReference type="Proteomes" id="UP000618319">
    <property type="component" value="Unassembled WGS sequence"/>
</dbReference>
<dbReference type="Pfam" id="PF04773">
    <property type="entry name" value="FecR"/>
    <property type="match status" value="1"/>
</dbReference>
<organism evidence="3 4">
    <name type="scientific">Sphingobacterium pedocola</name>
    <dbReference type="NCBI Taxonomy" id="2082722"/>
    <lineage>
        <taxon>Bacteria</taxon>
        <taxon>Pseudomonadati</taxon>
        <taxon>Bacteroidota</taxon>
        <taxon>Sphingobacteriia</taxon>
        <taxon>Sphingobacteriales</taxon>
        <taxon>Sphingobacteriaceae</taxon>
        <taxon>Sphingobacterium</taxon>
    </lineage>
</organism>
<evidence type="ECO:0000313" key="3">
    <source>
        <dbReference type="EMBL" id="MBE8722643.1"/>
    </source>
</evidence>
<evidence type="ECO:0008006" key="5">
    <source>
        <dbReference type="Google" id="ProtNLM"/>
    </source>
</evidence>
<feature type="domain" description="Protein FecR C-terminal" evidence="2">
    <location>
        <begin position="335"/>
        <end position="399"/>
    </location>
</feature>
<dbReference type="EMBL" id="PSKQ01000024">
    <property type="protein sequence ID" value="MBE8722643.1"/>
    <property type="molecule type" value="Genomic_DNA"/>
</dbReference>
<comment type="caution">
    <text evidence="3">The sequence shown here is derived from an EMBL/GenBank/DDBJ whole genome shotgun (WGS) entry which is preliminary data.</text>
</comment>
<name>A0ABR9TBB9_9SPHI</name>